<dbReference type="AlphaFoldDB" id="A0A1U7NAB3"/>
<evidence type="ECO:0000313" key="2">
    <source>
        <dbReference type="Proteomes" id="UP000186657"/>
    </source>
</evidence>
<proteinExistence type="predicted"/>
<reference evidence="1 2" key="1">
    <citation type="submission" date="2016-10" db="EMBL/GenBank/DDBJ databases">
        <title>Comparative genomics uncovers the prolific and rare metabolic potential of the cyanobacterial genus Moorea.</title>
        <authorList>
            <person name="Leao T."/>
            <person name="Castelao G."/>
            <person name="Korobeynikov A."/>
            <person name="Monroe E.A."/>
            <person name="Podell S."/>
            <person name="Glukhov E."/>
            <person name="Allen E."/>
            <person name="Gerwick W.H."/>
            <person name="Gerwick L."/>
        </authorList>
    </citation>
    <scope>NUCLEOTIDE SEQUENCE [LARGE SCALE GENOMIC DNA]</scope>
    <source>
        <strain evidence="1 2">PNG5-198</strain>
    </source>
</reference>
<protein>
    <submittedName>
        <fullName evidence="1">Uncharacterized protein</fullName>
    </submittedName>
</protein>
<organism evidence="1 2">
    <name type="scientific">Moorena bouillonii PNG</name>
    <dbReference type="NCBI Taxonomy" id="568701"/>
    <lineage>
        <taxon>Bacteria</taxon>
        <taxon>Bacillati</taxon>
        <taxon>Cyanobacteriota</taxon>
        <taxon>Cyanophyceae</taxon>
        <taxon>Coleofasciculales</taxon>
        <taxon>Coleofasciculaceae</taxon>
        <taxon>Moorena</taxon>
    </lineage>
</organism>
<comment type="caution">
    <text evidence="1">The sequence shown here is derived from an EMBL/GenBank/DDBJ whole genome shotgun (WGS) entry which is preliminary data.</text>
</comment>
<accession>A0A1U7NAB3</accession>
<sequence>MAFFYSQQNSKNSVFVKFLSNQCLQLCSTKFCHVDGNLCELSTIFYSLVEPSISKKAEMTTNRIGQSIYKKFSIKN</sequence>
<dbReference type="Proteomes" id="UP000186657">
    <property type="component" value="Unassembled WGS sequence"/>
</dbReference>
<gene>
    <name evidence="1" type="ORF">BJP37_31405</name>
</gene>
<keyword evidence="2" id="KW-1185">Reference proteome</keyword>
<evidence type="ECO:0000313" key="1">
    <source>
        <dbReference type="EMBL" id="OLT62875.1"/>
    </source>
</evidence>
<dbReference type="EMBL" id="MKZS01000001">
    <property type="protein sequence ID" value="OLT62875.1"/>
    <property type="molecule type" value="Genomic_DNA"/>
</dbReference>
<name>A0A1U7NAB3_9CYAN</name>